<dbReference type="Pfam" id="PF08240">
    <property type="entry name" value="ADH_N"/>
    <property type="match status" value="1"/>
</dbReference>
<dbReference type="EMBL" id="LK052939">
    <property type="protein sequence ID" value="CDR39267.1"/>
    <property type="molecule type" value="Genomic_DNA"/>
</dbReference>
<dbReference type="OrthoDB" id="9930022at2759"/>
<dbReference type="InterPro" id="IPR013154">
    <property type="entry name" value="ADH-like_N"/>
</dbReference>
<evidence type="ECO:0000313" key="2">
    <source>
        <dbReference type="EMBL" id="CDR39267.1"/>
    </source>
</evidence>
<dbReference type="SMART" id="SM00829">
    <property type="entry name" value="PKS_ER"/>
    <property type="match status" value="1"/>
</dbReference>
<organism evidence="2">
    <name type="scientific">Rhodotorula toruloides</name>
    <name type="common">Yeast</name>
    <name type="synonym">Rhodosporidium toruloides</name>
    <dbReference type="NCBI Taxonomy" id="5286"/>
    <lineage>
        <taxon>Eukaryota</taxon>
        <taxon>Fungi</taxon>
        <taxon>Dikarya</taxon>
        <taxon>Basidiomycota</taxon>
        <taxon>Pucciniomycotina</taxon>
        <taxon>Microbotryomycetes</taxon>
        <taxon>Sporidiobolales</taxon>
        <taxon>Sporidiobolaceae</taxon>
        <taxon>Rhodotorula</taxon>
    </lineage>
</organism>
<dbReference type="GO" id="GO:0016491">
    <property type="term" value="F:oxidoreductase activity"/>
    <property type="evidence" value="ECO:0007669"/>
    <property type="project" value="InterPro"/>
</dbReference>
<dbReference type="Gene3D" id="3.90.180.10">
    <property type="entry name" value="Medium-chain alcohol dehydrogenases, catalytic domain"/>
    <property type="match status" value="1"/>
</dbReference>
<name>A0A061ANS2_RHOTO</name>
<dbReference type="InterPro" id="IPR036291">
    <property type="entry name" value="NAD(P)-bd_dom_sf"/>
</dbReference>
<dbReference type="InterPro" id="IPR011032">
    <property type="entry name" value="GroES-like_sf"/>
</dbReference>
<dbReference type="SUPFAM" id="SSF51735">
    <property type="entry name" value="NAD(P)-binding Rossmann-fold domains"/>
    <property type="match status" value="1"/>
</dbReference>
<reference evidence="2" key="1">
    <citation type="journal article" date="2014" name="Genome Announc.">
        <title>Draft genome sequence of Rhodosporidium toruloides CECT1137, an oleaginous yeast of biotechnological interest.</title>
        <authorList>
            <person name="Morin N."/>
            <person name="Calcas X."/>
            <person name="Devillers H."/>
            <person name="Durrens P."/>
            <person name="Sherman D.J."/>
            <person name="Nicaud J.-M."/>
            <person name="Neuveglise C."/>
        </authorList>
    </citation>
    <scope>NUCLEOTIDE SEQUENCE</scope>
    <source>
        <strain evidence="2">CECT1137</strain>
    </source>
</reference>
<dbReference type="Pfam" id="PF13602">
    <property type="entry name" value="ADH_zinc_N_2"/>
    <property type="match status" value="1"/>
</dbReference>
<protein>
    <submittedName>
        <fullName evidence="2">RHTO0S04e03400g1_1</fullName>
    </submittedName>
</protein>
<evidence type="ECO:0000259" key="1">
    <source>
        <dbReference type="SMART" id="SM00829"/>
    </source>
</evidence>
<proteinExistence type="predicted"/>
<dbReference type="AlphaFoldDB" id="A0A061ANS2"/>
<accession>A0A061ANS2</accession>
<dbReference type="PANTHER" id="PTHR45033">
    <property type="match status" value="1"/>
</dbReference>
<dbReference type="CDD" id="cd08276">
    <property type="entry name" value="MDR7"/>
    <property type="match status" value="1"/>
</dbReference>
<dbReference type="PANTHER" id="PTHR45033:SF2">
    <property type="entry name" value="ZINC-TYPE ALCOHOL DEHYDROGENASE-LIKE PROTEIN C1773.06C"/>
    <property type="match status" value="1"/>
</dbReference>
<dbReference type="InterPro" id="IPR020843">
    <property type="entry name" value="ER"/>
</dbReference>
<dbReference type="SUPFAM" id="SSF50129">
    <property type="entry name" value="GroES-like"/>
    <property type="match status" value="1"/>
</dbReference>
<sequence>MTAGNVPKTHHEYRVTGASKSFDSLQLKEGVETKAPKADEVLVRMHAVSLNNRDLQIANGTYPSPFETNIIPVSDGAGEVVAVGEGVQKWKNGDKVMGIFTQDLINGQLDDPSLFAGTLGGGCDGVLTEYRIFPAHALVRMPEGYSYEEAATLPCAAVTVYNAIFGGNQPLKPGAFVVLQGTGGVSVFGAQLVVAAGANAIITSSSDDKLQRVSNHIRNSHNHGGAGRLYTINYKTNPDWEKEVLKITKDGRGADKVVEIGGAGTLQKSLACLRQGGEIDDIGYLAGGESGGVQGILGGILSKAATLRGILIGSRKHLEDLVDFLETGKIHPIIDRTFGFEEAKEAYTYMSKATLVGKVVIKV</sequence>
<feature type="domain" description="Enoyl reductase (ER)" evidence="1">
    <location>
        <begin position="20"/>
        <end position="361"/>
    </location>
</feature>
<dbReference type="InterPro" id="IPR052711">
    <property type="entry name" value="Zinc_ADH-like"/>
</dbReference>
<gene>
    <name evidence="2" type="ORF">RHTO0S_04e03400g</name>
</gene>
<dbReference type="Gene3D" id="3.40.50.720">
    <property type="entry name" value="NAD(P)-binding Rossmann-like Domain"/>
    <property type="match status" value="1"/>
</dbReference>